<organism evidence="2 3">
    <name type="scientific">Protopolystoma xenopodis</name>
    <dbReference type="NCBI Taxonomy" id="117903"/>
    <lineage>
        <taxon>Eukaryota</taxon>
        <taxon>Metazoa</taxon>
        <taxon>Spiralia</taxon>
        <taxon>Lophotrochozoa</taxon>
        <taxon>Platyhelminthes</taxon>
        <taxon>Monogenea</taxon>
        <taxon>Polyopisthocotylea</taxon>
        <taxon>Polystomatidea</taxon>
        <taxon>Polystomatidae</taxon>
        <taxon>Protopolystoma</taxon>
    </lineage>
</organism>
<comment type="caution">
    <text evidence="2">The sequence shown here is derived from an EMBL/GenBank/DDBJ whole genome shotgun (WGS) entry which is preliminary data.</text>
</comment>
<dbReference type="AlphaFoldDB" id="A0A3S5C2F2"/>
<dbReference type="Proteomes" id="UP000784294">
    <property type="component" value="Unassembled WGS sequence"/>
</dbReference>
<name>A0A3S5C2F2_9PLAT</name>
<feature type="compositionally biased region" description="Pro residues" evidence="1">
    <location>
        <begin position="88"/>
        <end position="97"/>
    </location>
</feature>
<proteinExistence type="predicted"/>
<evidence type="ECO:0000313" key="2">
    <source>
        <dbReference type="EMBL" id="VEL30963.1"/>
    </source>
</evidence>
<feature type="non-terminal residue" evidence="2">
    <location>
        <position position="115"/>
    </location>
</feature>
<evidence type="ECO:0000313" key="3">
    <source>
        <dbReference type="Proteomes" id="UP000784294"/>
    </source>
</evidence>
<sequence length="115" mass="11971">MSPPGTAMLVDAPLQQTHSPAGPRSVQSTGSESVDSESPTLPHLCRSAAGSTGTSANPAGGVAGATMRRSASHPAPVSLHLTPQHQHPTPPPPASPHPHPHQHQHQHQRQTQPHH</sequence>
<feature type="region of interest" description="Disordered" evidence="1">
    <location>
        <begin position="1"/>
        <end position="115"/>
    </location>
</feature>
<dbReference type="EMBL" id="CAAALY010117348">
    <property type="protein sequence ID" value="VEL30963.1"/>
    <property type="molecule type" value="Genomic_DNA"/>
</dbReference>
<feature type="compositionally biased region" description="Polar residues" evidence="1">
    <location>
        <begin position="14"/>
        <end position="39"/>
    </location>
</feature>
<feature type="compositionally biased region" description="Basic residues" evidence="1">
    <location>
        <begin position="98"/>
        <end position="115"/>
    </location>
</feature>
<accession>A0A3S5C2F2</accession>
<protein>
    <submittedName>
        <fullName evidence="2">Uncharacterized protein</fullName>
    </submittedName>
</protein>
<reference evidence="2" key="1">
    <citation type="submission" date="2018-11" db="EMBL/GenBank/DDBJ databases">
        <authorList>
            <consortium name="Pathogen Informatics"/>
        </authorList>
    </citation>
    <scope>NUCLEOTIDE SEQUENCE</scope>
</reference>
<gene>
    <name evidence="2" type="ORF">PXEA_LOCUS24403</name>
</gene>
<evidence type="ECO:0000256" key="1">
    <source>
        <dbReference type="SAM" id="MobiDB-lite"/>
    </source>
</evidence>
<keyword evidence="3" id="KW-1185">Reference proteome</keyword>